<dbReference type="KEGG" id="agv:OJF2_32000"/>
<feature type="region of interest" description="Disordered" evidence="1">
    <location>
        <begin position="177"/>
        <end position="208"/>
    </location>
</feature>
<evidence type="ECO:0000313" key="3">
    <source>
        <dbReference type="Proteomes" id="UP000324233"/>
    </source>
</evidence>
<feature type="region of interest" description="Disordered" evidence="1">
    <location>
        <begin position="1"/>
        <end position="27"/>
    </location>
</feature>
<evidence type="ECO:0000313" key="2">
    <source>
        <dbReference type="EMBL" id="QEH34659.1"/>
    </source>
</evidence>
<proteinExistence type="predicted"/>
<accession>A0A5B9W334</accession>
<protein>
    <submittedName>
        <fullName evidence="2">Uncharacterized protein</fullName>
    </submittedName>
</protein>
<dbReference type="EMBL" id="CP042997">
    <property type="protein sequence ID" value="QEH34659.1"/>
    <property type="molecule type" value="Genomic_DNA"/>
</dbReference>
<name>A0A5B9W334_9BACT</name>
<gene>
    <name evidence="2" type="ORF">OJF2_32000</name>
</gene>
<dbReference type="AlphaFoldDB" id="A0A5B9W334"/>
<evidence type="ECO:0000256" key="1">
    <source>
        <dbReference type="SAM" id="MobiDB-lite"/>
    </source>
</evidence>
<feature type="compositionally biased region" description="Low complexity" evidence="1">
    <location>
        <begin position="178"/>
        <end position="190"/>
    </location>
</feature>
<dbReference type="RefSeq" id="WP_210420543.1">
    <property type="nucleotide sequence ID" value="NZ_CP042997.1"/>
</dbReference>
<sequence>MAKNNRLSRDQKRKAKLKKRAERSRSHESLAYAGNKYKTAALTPWIFRTEVGIYESYVMSGGEMTDDEVEEAIEHMILRMRQGTLSPLPEPEPEPGAVAALDRDEEDLVARNIRSNWRRFAEQNGLPAKEDLIGVLRTILSSLSIWRSKNMHPQGYYRFLKEFMKDLGVNVQRVTVAPESLPGPEEGPPGADQGASSAEVAGRTETGE</sequence>
<dbReference type="Proteomes" id="UP000324233">
    <property type="component" value="Chromosome"/>
</dbReference>
<organism evidence="2 3">
    <name type="scientific">Aquisphaera giovannonii</name>
    <dbReference type="NCBI Taxonomy" id="406548"/>
    <lineage>
        <taxon>Bacteria</taxon>
        <taxon>Pseudomonadati</taxon>
        <taxon>Planctomycetota</taxon>
        <taxon>Planctomycetia</taxon>
        <taxon>Isosphaerales</taxon>
        <taxon>Isosphaeraceae</taxon>
        <taxon>Aquisphaera</taxon>
    </lineage>
</organism>
<feature type="compositionally biased region" description="Basic residues" evidence="1">
    <location>
        <begin position="11"/>
        <end position="22"/>
    </location>
</feature>
<keyword evidence="3" id="KW-1185">Reference proteome</keyword>
<reference evidence="2 3" key="1">
    <citation type="submission" date="2019-08" db="EMBL/GenBank/DDBJ databases">
        <title>Deep-cultivation of Planctomycetes and their phenomic and genomic characterization uncovers novel biology.</title>
        <authorList>
            <person name="Wiegand S."/>
            <person name="Jogler M."/>
            <person name="Boedeker C."/>
            <person name="Pinto D."/>
            <person name="Vollmers J."/>
            <person name="Rivas-Marin E."/>
            <person name="Kohn T."/>
            <person name="Peeters S.H."/>
            <person name="Heuer A."/>
            <person name="Rast P."/>
            <person name="Oberbeckmann S."/>
            <person name="Bunk B."/>
            <person name="Jeske O."/>
            <person name="Meyerdierks A."/>
            <person name="Storesund J.E."/>
            <person name="Kallscheuer N."/>
            <person name="Luecker S."/>
            <person name="Lage O.M."/>
            <person name="Pohl T."/>
            <person name="Merkel B.J."/>
            <person name="Hornburger P."/>
            <person name="Mueller R.-W."/>
            <person name="Bruemmer F."/>
            <person name="Labrenz M."/>
            <person name="Spormann A.M."/>
            <person name="Op den Camp H."/>
            <person name="Overmann J."/>
            <person name="Amann R."/>
            <person name="Jetten M.S.M."/>
            <person name="Mascher T."/>
            <person name="Medema M.H."/>
            <person name="Devos D.P."/>
            <person name="Kaster A.-K."/>
            <person name="Ovreas L."/>
            <person name="Rohde M."/>
            <person name="Galperin M.Y."/>
            <person name="Jogler C."/>
        </authorList>
    </citation>
    <scope>NUCLEOTIDE SEQUENCE [LARGE SCALE GENOMIC DNA]</scope>
    <source>
        <strain evidence="2 3">OJF2</strain>
    </source>
</reference>